<dbReference type="Proteomes" id="UP000004061">
    <property type="component" value="Unassembled WGS sequence"/>
</dbReference>
<gene>
    <name evidence="3" type="ORF">AmaxDRAFT_3716</name>
</gene>
<evidence type="ECO:0000256" key="2">
    <source>
        <dbReference type="ARBA" id="ARBA00022738"/>
    </source>
</evidence>
<proteinExistence type="predicted"/>
<keyword evidence="1" id="KW-0042">Antenna complex</keyword>
<keyword evidence="4" id="KW-1185">Reference proteome</keyword>
<dbReference type="PANTHER" id="PTHR12697:SF5">
    <property type="entry name" value="DEOXYHYPUSINE HYDROXYLASE"/>
    <property type="match status" value="1"/>
</dbReference>
<dbReference type="InterPro" id="IPR004155">
    <property type="entry name" value="PBS_lyase_HEAT"/>
</dbReference>
<evidence type="ECO:0000313" key="3">
    <source>
        <dbReference type="EMBL" id="EDZ93464.1"/>
    </source>
</evidence>
<keyword evidence="2" id="KW-0605">Phycobilisome</keyword>
<dbReference type="EMBL" id="ABYK01000031">
    <property type="protein sequence ID" value="EDZ93464.1"/>
    <property type="molecule type" value="Genomic_DNA"/>
</dbReference>
<dbReference type="Pfam" id="PF13646">
    <property type="entry name" value="HEAT_2"/>
    <property type="match status" value="1"/>
</dbReference>
<dbReference type="SUPFAM" id="SSF48371">
    <property type="entry name" value="ARM repeat"/>
    <property type="match status" value="2"/>
</dbReference>
<evidence type="ECO:0000313" key="4">
    <source>
        <dbReference type="Proteomes" id="UP000004061"/>
    </source>
</evidence>
<name>B5W4M2_LIMMA</name>
<sequence length="414" mass="45415">MEFDDMNELVNLAKVASDNQDWSQVVYCLQQFGVSGENDGWEEAIALALTTLQYGDFHTRWDVAKLLPKLGKSACVPLIEIFEDEAADLEYRWFAGRILGDFHTPEAIACLVNFLSSDADDELIAIAASALANLGPETVASLTTLLEDPKTRLMGVRALSQIRISEVISPLLTVVEDPDPQVRAIAIETLGSFRDDRVIPALINALEDHAAIVRSEAVISLGFRSDIATQWHLVESIDPLLYDINLTVCQQAAMALGRLKTDAAIESLSTILQSSLTPIPLQIACIKALIWMESSAGLDCIAQCISGFHETVILETIQLLGRLKTANLKNQAGQMLLDLFRTEHPSLSETRIKQALAYALGQLRDAKTMEVLQVLQTDVNDSVKFHAIAAIRQLETISTQPELSTLPVCETGNY</sequence>
<comment type="caution">
    <text evidence="3">The sequence shown here is derived from an EMBL/GenBank/DDBJ whole genome shotgun (WGS) entry which is preliminary data.</text>
</comment>
<dbReference type="InterPro" id="IPR016024">
    <property type="entry name" value="ARM-type_fold"/>
</dbReference>
<dbReference type="Gene3D" id="1.25.10.10">
    <property type="entry name" value="Leucine-rich Repeat Variant"/>
    <property type="match status" value="3"/>
</dbReference>
<dbReference type="SMART" id="SM00567">
    <property type="entry name" value="EZ_HEAT"/>
    <property type="match status" value="6"/>
</dbReference>
<reference evidence="3 4" key="1">
    <citation type="journal article" date="2011" name="Appl. Environ. Microbiol.">
        <title>Contribution of a Sodium Ion Gradient to Energy Conservation during Fermentation in the Cyanobacterium Arthrospira (Spirulina) maxima CS-328.</title>
        <authorList>
            <person name="Carrieri D."/>
            <person name="Ananyev G."/>
            <person name="Lenz O."/>
            <person name="Bryant D.A."/>
            <person name="Dismukes G.C."/>
        </authorList>
    </citation>
    <scope>NUCLEOTIDE SEQUENCE [LARGE SCALE GENOMIC DNA]</scope>
    <source>
        <strain evidence="3 4">CS-328</strain>
    </source>
</reference>
<evidence type="ECO:0000256" key="1">
    <source>
        <dbReference type="ARBA" id="ARBA00022549"/>
    </source>
</evidence>
<dbReference type="GO" id="GO:0016491">
    <property type="term" value="F:oxidoreductase activity"/>
    <property type="evidence" value="ECO:0007669"/>
    <property type="project" value="TreeGrafter"/>
</dbReference>
<dbReference type="AlphaFoldDB" id="B5W4M2"/>
<dbReference type="PANTHER" id="PTHR12697">
    <property type="entry name" value="PBS LYASE HEAT-LIKE PROTEIN"/>
    <property type="match status" value="1"/>
</dbReference>
<organism evidence="3 4">
    <name type="scientific">Limnospira maxima CS-328</name>
    <dbReference type="NCBI Taxonomy" id="513049"/>
    <lineage>
        <taxon>Bacteria</taxon>
        <taxon>Bacillati</taxon>
        <taxon>Cyanobacteriota</taxon>
        <taxon>Cyanophyceae</taxon>
        <taxon>Oscillatoriophycideae</taxon>
        <taxon>Oscillatoriales</taxon>
        <taxon>Sirenicapillariaceae</taxon>
        <taxon>Limnospira</taxon>
    </lineage>
</organism>
<accession>B5W4M2</accession>
<dbReference type="InterPro" id="IPR011989">
    <property type="entry name" value="ARM-like"/>
</dbReference>
<protein>
    <submittedName>
        <fullName evidence="3">HEAT domain containing protein</fullName>
    </submittedName>
</protein>
<dbReference type="GO" id="GO:0030089">
    <property type="term" value="C:phycobilisome"/>
    <property type="evidence" value="ECO:0007669"/>
    <property type="project" value="UniProtKB-KW"/>
</dbReference>